<keyword evidence="17" id="KW-0573">Peptidoglycan synthesis</keyword>
<evidence type="ECO:0000256" key="18">
    <source>
        <dbReference type="ARBA" id="ARBA00022989"/>
    </source>
</evidence>
<evidence type="ECO:0000256" key="10">
    <source>
        <dbReference type="ARBA" id="ARBA00022670"/>
    </source>
</evidence>
<evidence type="ECO:0000256" key="3">
    <source>
        <dbReference type="ARBA" id="ARBA00007090"/>
    </source>
</evidence>
<dbReference type="GO" id="GO:0005886">
    <property type="term" value="C:plasma membrane"/>
    <property type="evidence" value="ECO:0007669"/>
    <property type="project" value="UniProtKB-SubCell"/>
</dbReference>
<comment type="caution">
    <text evidence="31">The sequence shown here is derived from an EMBL/GenBank/DDBJ whole genome shotgun (WGS) entry which is preliminary data.</text>
</comment>
<evidence type="ECO:0000256" key="17">
    <source>
        <dbReference type="ARBA" id="ARBA00022984"/>
    </source>
</evidence>
<keyword evidence="18" id="KW-1133">Transmembrane helix</keyword>
<dbReference type="GO" id="GO:0030288">
    <property type="term" value="C:outer membrane-bounded periplasmic space"/>
    <property type="evidence" value="ECO:0007669"/>
    <property type="project" value="TreeGrafter"/>
</dbReference>
<evidence type="ECO:0000259" key="28">
    <source>
        <dbReference type="Pfam" id="PF00905"/>
    </source>
</evidence>
<dbReference type="InterPro" id="IPR036950">
    <property type="entry name" value="PBP_transglycosylase"/>
</dbReference>
<keyword evidence="13" id="KW-0812">Transmembrane</keyword>
<keyword evidence="14" id="KW-0378">Hydrolase</keyword>
<dbReference type="InterPro" id="IPR012338">
    <property type="entry name" value="Beta-lactam/transpept-like"/>
</dbReference>
<dbReference type="Gene3D" id="2.40.50.140">
    <property type="entry name" value="Nucleic acid-binding proteins"/>
    <property type="match status" value="1"/>
</dbReference>
<keyword evidence="8" id="KW-0997">Cell inner membrane</keyword>
<evidence type="ECO:0000256" key="8">
    <source>
        <dbReference type="ARBA" id="ARBA00022519"/>
    </source>
</evidence>
<dbReference type="Proteomes" id="UP000321058">
    <property type="component" value="Unassembled WGS sequence"/>
</dbReference>
<keyword evidence="16" id="KW-0735">Signal-anchor</keyword>
<keyword evidence="32" id="KW-1185">Reference proteome</keyword>
<evidence type="ECO:0000256" key="4">
    <source>
        <dbReference type="ARBA" id="ARBA00007739"/>
    </source>
</evidence>
<feature type="domain" description="Penicillin-binding protein OB-like" evidence="30">
    <location>
        <begin position="321"/>
        <end position="446"/>
    </location>
</feature>
<evidence type="ECO:0000259" key="30">
    <source>
        <dbReference type="Pfam" id="PF17092"/>
    </source>
</evidence>
<evidence type="ECO:0000256" key="26">
    <source>
        <dbReference type="ARBA" id="ARBA00060592"/>
    </source>
</evidence>
<evidence type="ECO:0000256" key="19">
    <source>
        <dbReference type="ARBA" id="ARBA00023136"/>
    </source>
</evidence>
<keyword evidence="7" id="KW-1003">Cell membrane</keyword>
<dbReference type="InterPro" id="IPR050396">
    <property type="entry name" value="Glycosyltr_51/Transpeptidase"/>
</dbReference>
<sequence length="825" mass="89563">MKVLNLFKILLAFATAALIVGTGTVAGLFWHFSHGLPDHKQLADYQPAISSRLYASDGRLLAEYAREKRVFVPVAAMPKRVLEAFVAAEDQRFFSHPGVDFIGVLRAVVANVANPGKRPEGASGLTQQVAKNFLLSNQATLARKIREAILAFRIEETYSKERILELYLNEIYLGSGNYGVAQAAINYFDRSLDELTLSEIAYLAALPKAPNRYNIARNEKEAYARRDYVLGRMLDDGYITQAEMQQAKAEKLQYRRRGNTEVVQADFFAEEVRRNLMAAYGEKGLYEGGLTVSTTLDPAIQAVADNALREGLITYDRRHGWRGPYAKIPDMSVWEEEFARIAQRRPLGGPSTWQLAVVSKVEPQAVQIVGLPSSDGGGGEGTVPFAEMTWAAPTLAEQRTGAPPRSPKDVVNVGDVIVVEKVEKPSGQNAKPYAPRTYGLRQVPNVEGGVVVMDTQTGRVLAMSGGWSYARSQFNRAVQAARQPGSSFKPFVYLAAMDNGFTPASIVLDAPFSYDPGYGQPVWTPKNYGGDYLGPTTVRRGLELSRNLMTVRMAQQIGMKKVVEVAKEFGVVDQMGAYLPMALGAGETTLLRMTMAYAMLANGALEITPSLVDRVQDRNGKTVYRHEPRACRGCGEQAGGNKPAAPEIVDSRKPFHDPASVYQVVHMMLGVTTRGTAGRLAALGRPIAGKTGTTNDARDNWFLGSTPDITIGIYIGFDEPKTLGHGNLETGGGNAAPIYEAMAKEIFKGKAPTPFRIPPGLRMVKFTYEGGTIDEVFKPGTEPGSEGFNQTLLDGSGPWSGIDPGGPQQAGGGRRPGLSGTGETY</sequence>
<dbReference type="InterPro" id="IPR023346">
    <property type="entry name" value="Lysozyme-like_dom_sf"/>
</dbReference>
<keyword evidence="21" id="KW-0511">Multifunctional enzyme</keyword>
<evidence type="ECO:0000256" key="15">
    <source>
        <dbReference type="ARBA" id="ARBA00022960"/>
    </source>
</evidence>
<comment type="pathway">
    <text evidence="2">Cell wall biogenesis; peptidoglycan biosynthesis.</text>
</comment>
<dbReference type="PANTHER" id="PTHR32282">
    <property type="entry name" value="BINDING PROTEIN TRANSPEPTIDASE, PUTATIVE-RELATED"/>
    <property type="match status" value="1"/>
</dbReference>
<dbReference type="FunFam" id="1.10.3810.10:FF:000003">
    <property type="entry name" value="Penicillin-binding protein 1a"/>
    <property type="match status" value="1"/>
</dbReference>
<gene>
    <name evidence="31" type="ORF">RSO01_08820</name>
</gene>
<evidence type="ECO:0000256" key="6">
    <source>
        <dbReference type="ARBA" id="ARBA00018638"/>
    </source>
</evidence>
<evidence type="ECO:0000256" key="23">
    <source>
        <dbReference type="ARBA" id="ARBA00034000"/>
    </source>
</evidence>
<dbReference type="GO" id="GO:0008360">
    <property type="term" value="P:regulation of cell shape"/>
    <property type="evidence" value="ECO:0007669"/>
    <property type="project" value="UniProtKB-KW"/>
</dbReference>
<keyword evidence="20" id="KW-0046">Antibiotic resistance</keyword>
<proteinExistence type="inferred from homology"/>
<keyword evidence="15" id="KW-0133">Cell shape</keyword>
<dbReference type="SUPFAM" id="SSF56601">
    <property type="entry name" value="beta-lactamase/transpeptidase-like"/>
    <property type="match status" value="1"/>
</dbReference>
<accession>A0A512N407</accession>
<comment type="similarity">
    <text evidence="3">In the C-terminal section; belongs to the transpeptidase family.</text>
</comment>
<dbReference type="InterPro" id="IPR012340">
    <property type="entry name" value="NA-bd_OB-fold"/>
</dbReference>
<feature type="domain" description="Glycosyl transferase family 51" evidence="29">
    <location>
        <begin position="58"/>
        <end position="233"/>
    </location>
</feature>
<evidence type="ECO:0000256" key="13">
    <source>
        <dbReference type="ARBA" id="ARBA00022692"/>
    </source>
</evidence>
<reference evidence="31 32" key="1">
    <citation type="submission" date="2019-07" db="EMBL/GenBank/DDBJ databases">
        <title>Whole genome shotgun sequence of Reyranella soli NBRC 108950.</title>
        <authorList>
            <person name="Hosoyama A."/>
            <person name="Uohara A."/>
            <person name="Ohji S."/>
            <person name="Ichikawa N."/>
        </authorList>
    </citation>
    <scope>NUCLEOTIDE SEQUENCE [LARGE SCALE GENOMIC DNA]</scope>
    <source>
        <strain evidence="31 32">NBRC 108950</strain>
    </source>
</reference>
<dbReference type="InterPro" id="IPR031376">
    <property type="entry name" value="PCB_OB"/>
</dbReference>
<dbReference type="InterPro" id="IPR001264">
    <property type="entry name" value="Glyco_trans_51"/>
</dbReference>
<dbReference type="Gene3D" id="1.10.3810.10">
    <property type="entry name" value="Biosynthetic peptidoglycan transglycosylase-like"/>
    <property type="match status" value="1"/>
</dbReference>
<dbReference type="Pfam" id="PF00905">
    <property type="entry name" value="Transpeptidase"/>
    <property type="match status" value="1"/>
</dbReference>
<keyword evidence="12" id="KW-0808">Transferase</keyword>
<dbReference type="EC" id="2.4.99.28" evidence="24"/>
<dbReference type="GO" id="GO:0009002">
    <property type="term" value="F:serine-type D-Ala-D-Ala carboxypeptidase activity"/>
    <property type="evidence" value="ECO:0007669"/>
    <property type="project" value="UniProtKB-EC"/>
</dbReference>
<organism evidence="31 32">
    <name type="scientific">Reyranella soli</name>
    <dbReference type="NCBI Taxonomy" id="1230389"/>
    <lineage>
        <taxon>Bacteria</taxon>
        <taxon>Pseudomonadati</taxon>
        <taxon>Pseudomonadota</taxon>
        <taxon>Alphaproteobacteria</taxon>
        <taxon>Hyphomicrobiales</taxon>
        <taxon>Reyranellaceae</taxon>
        <taxon>Reyranella</taxon>
    </lineage>
</organism>
<keyword evidence="11" id="KW-0328">Glycosyltransferase</keyword>
<evidence type="ECO:0000256" key="14">
    <source>
        <dbReference type="ARBA" id="ARBA00022801"/>
    </source>
</evidence>
<comment type="pathway">
    <text evidence="26">Glycan biosynthesis.</text>
</comment>
<dbReference type="GO" id="GO:0071555">
    <property type="term" value="P:cell wall organization"/>
    <property type="evidence" value="ECO:0007669"/>
    <property type="project" value="UniProtKB-KW"/>
</dbReference>
<comment type="subcellular location">
    <subcellularLocation>
        <location evidence="1">Cell inner membrane</location>
        <topology evidence="1">Single-pass type II membrane protein</topology>
    </subcellularLocation>
</comment>
<dbReference type="GO" id="GO:0006508">
    <property type="term" value="P:proteolysis"/>
    <property type="evidence" value="ECO:0007669"/>
    <property type="project" value="UniProtKB-KW"/>
</dbReference>
<dbReference type="EMBL" id="BKAJ01000016">
    <property type="protein sequence ID" value="GEP53716.1"/>
    <property type="molecule type" value="Genomic_DNA"/>
</dbReference>
<evidence type="ECO:0000259" key="29">
    <source>
        <dbReference type="Pfam" id="PF00912"/>
    </source>
</evidence>
<evidence type="ECO:0000256" key="22">
    <source>
        <dbReference type="ARBA" id="ARBA00023316"/>
    </source>
</evidence>
<comment type="catalytic activity">
    <reaction evidence="23">
        <text>Preferential cleavage: (Ac)2-L-Lys-D-Ala-|-D-Ala. Also transpeptidation of peptidyl-alanyl moieties that are N-acyl substituents of D-alanine.</text>
        <dbReference type="EC" id="3.4.16.4"/>
    </reaction>
</comment>
<evidence type="ECO:0000256" key="20">
    <source>
        <dbReference type="ARBA" id="ARBA00023251"/>
    </source>
</evidence>
<evidence type="ECO:0000256" key="21">
    <source>
        <dbReference type="ARBA" id="ARBA00023268"/>
    </source>
</evidence>
<evidence type="ECO:0000256" key="5">
    <source>
        <dbReference type="ARBA" id="ARBA00012448"/>
    </source>
</evidence>
<evidence type="ECO:0000256" key="12">
    <source>
        <dbReference type="ARBA" id="ARBA00022679"/>
    </source>
</evidence>
<evidence type="ECO:0000313" key="31">
    <source>
        <dbReference type="EMBL" id="GEP53716.1"/>
    </source>
</evidence>
<dbReference type="Pfam" id="PF17092">
    <property type="entry name" value="PCB_OB"/>
    <property type="match status" value="1"/>
</dbReference>
<dbReference type="GO" id="GO:0008658">
    <property type="term" value="F:penicillin binding"/>
    <property type="evidence" value="ECO:0007669"/>
    <property type="project" value="InterPro"/>
</dbReference>
<dbReference type="UniPathway" id="UPA00219"/>
<dbReference type="InterPro" id="IPR001460">
    <property type="entry name" value="PCN-bd_Tpept"/>
</dbReference>
<comment type="catalytic activity">
    <reaction evidence="25">
        <text>[GlcNAc-(1-&gt;4)-Mur2Ac(oyl-L-Ala-gamma-D-Glu-L-Lys-D-Ala-D-Ala)](n)-di-trans,octa-cis-undecaprenyl diphosphate + beta-D-GlcNAc-(1-&gt;4)-Mur2Ac(oyl-L-Ala-gamma-D-Glu-L-Lys-D-Ala-D-Ala)-di-trans,octa-cis-undecaprenyl diphosphate = [GlcNAc-(1-&gt;4)-Mur2Ac(oyl-L-Ala-gamma-D-Glu-L-Lys-D-Ala-D-Ala)](n+1)-di-trans,octa-cis-undecaprenyl diphosphate + di-trans,octa-cis-undecaprenyl diphosphate + H(+)</text>
        <dbReference type="Rhea" id="RHEA:23708"/>
        <dbReference type="Rhea" id="RHEA-COMP:9602"/>
        <dbReference type="Rhea" id="RHEA-COMP:9603"/>
        <dbReference type="ChEBI" id="CHEBI:15378"/>
        <dbReference type="ChEBI" id="CHEBI:58405"/>
        <dbReference type="ChEBI" id="CHEBI:60033"/>
        <dbReference type="ChEBI" id="CHEBI:78435"/>
        <dbReference type="EC" id="2.4.99.28"/>
    </reaction>
</comment>
<evidence type="ECO:0000256" key="16">
    <source>
        <dbReference type="ARBA" id="ARBA00022968"/>
    </source>
</evidence>
<dbReference type="Pfam" id="PF00912">
    <property type="entry name" value="Transgly"/>
    <property type="match status" value="1"/>
</dbReference>
<evidence type="ECO:0000256" key="24">
    <source>
        <dbReference type="ARBA" id="ARBA00044770"/>
    </source>
</evidence>
<dbReference type="GO" id="GO:0008955">
    <property type="term" value="F:peptidoglycan glycosyltransferase activity"/>
    <property type="evidence" value="ECO:0007669"/>
    <property type="project" value="UniProtKB-EC"/>
</dbReference>
<dbReference type="NCBIfam" id="TIGR02074">
    <property type="entry name" value="PBP_1a_fam"/>
    <property type="match status" value="1"/>
</dbReference>
<evidence type="ECO:0000256" key="25">
    <source>
        <dbReference type="ARBA" id="ARBA00049902"/>
    </source>
</evidence>
<dbReference type="GO" id="GO:0009252">
    <property type="term" value="P:peptidoglycan biosynthetic process"/>
    <property type="evidence" value="ECO:0007669"/>
    <property type="project" value="UniProtKB-UniPathway"/>
</dbReference>
<name>A0A512N407_9HYPH</name>
<evidence type="ECO:0000256" key="11">
    <source>
        <dbReference type="ARBA" id="ARBA00022676"/>
    </source>
</evidence>
<feature type="region of interest" description="Disordered" evidence="27">
    <location>
        <begin position="779"/>
        <end position="825"/>
    </location>
</feature>
<keyword evidence="19" id="KW-0472">Membrane</keyword>
<dbReference type="SUPFAM" id="SSF53955">
    <property type="entry name" value="Lysozyme-like"/>
    <property type="match status" value="1"/>
</dbReference>
<evidence type="ECO:0000313" key="32">
    <source>
        <dbReference type="Proteomes" id="UP000321058"/>
    </source>
</evidence>
<evidence type="ECO:0000256" key="1">
    <source>
        <dbReference type="ARBA" id="ARBA00004249"/>
    </source>
</evidence>
<protein>
    <recommendedName>
        <fullName evidence="6">Penicillin-binding protein 1A</fullName>
        <ecNumber evidence="24">2.4.99.28</ecNumber>
        <ecNumber evidence="5">3.4.16.4</ecNumber>
    </recommendedName>
</protein>
<dbReference type="GO" id="GO:0046677">
    <property type="term" value="P:response to antibiotic"/>
    <property type="evidence" value="ECO:0007669"/>
    <property type="project" value="UniProtKB-KW"/>
</dbReference>
<feature type="domain" description="Penicillin-binding protein transpeptidase" evidence="28">
    <location>
        <begin position="448"/>
        <end position="740"/>
    </location>
</feature>
<dbReference type="EC" id="3.4.16.4" evidence="5"/>
<evidence type="ECO:0000256" key="7">
    <source>
        <dbReference type="ARBA" id="ARBA00022475"/>
    </source>
</evidence>
<evidence type="ECO:0000256" key="27">
    <source>
        <dbReference type="SAM" id="MobiDB-lite"/>
    </source>
</evidence>
<evidence type="ECO:0000256" key="9">
    <source>
        <dbReference type="ARBA" id="ARBA00022645"/>
    </source>
</evidence>
<comment type="similarity">
    <text evidence="4">In the N-terminal section; belongs to the glycosyltransferase 51 family.</text>
</comment>
<keyword evidence="22" id="KW-0961">Cell wall biogenesis/degradation</keyword>
<keyword evidence="9" id="KW-0121">Carboxypeptidase</keyword>
<keyword evidence="10" id="KW-0645">Protease</keyword>
<feature type="compositionally biased region" description="Low complexity" evidence="27">
    <location>
        <begin position="816"/>
        <end position="825"/>
    </location>
</feature>
<evidence type="ECO:0000256" key="2">
    <source>
        <dbReference type="ARBA" id="ARBA00004752"/>
    </source>
</evidence>
<dbReference type="Gene3D" id="3.40.710.10">
    <property type="entry name" value="DD-peptidase/beta-lactamase superfamily"/>
    <property type="match status" value="2"/>
</dbReference>
<dbReference type="PANTHER" id="PTHR32282:SF27">
    <property type="entry name" value="PENICILLIN-BINDING PROTEIN 1A"/>
    <property type="match status" value="1"/>
</dbReference>
<dbReference type="OrthoDB" id="9766909at2"/>
<dbReference type="AlphaFoldDB" id="A0A512N407"/>